<organism evidence="2 3">
    <name type="scientific">Adineta ricciae</name>
    <name type="common">Rotifer</name>
    <dbReference type="NCBI Taxonomy" id="249248"/>
    <lineage>
        <taxon>Eukaryota</taxon>
        <taxon>Metazoa</taxon>
        <taxon>Spiralia</taxon>
        <taxon>Gnathifera</taxon>
        <taxon>Rotifera</taxon>
        <taxon>Eurotatoria</taxon>
        <taxon>Bdelloidea</taxon>
        <taxon>Adinetida</taxon>
        <taxon>Adinetidae</taxon>
        <taxon>Adineta</taxon>
    </lineage>
</organism>
<gene>
    <name evidence="2" type="ORF">XAT740_LOCUS35307</name>
</gene>
<feature type="region of interest" description="Disordered" evidence="1">
    <location>
        <begin position="26"/>
        <end position="53"/>
    </location>
</feature>
<dbReference type="Proteomes" id="UP000663828">
    <property type="component" value="Unassembled WGS sequence"/>
</dbReference>
<reference evidence="2" key="1">
    <citation type="submission" date="2021-02" db="EMBL/GenBank/DDBJ databases">
        <authorList>
            <person name="Nowell W R."/>
        </authorList>
    </citation>
    <scope>NUCLEOTIDE SEQUENCE</scope>
</reference>
<evidence type="ECO:0000313" key="3">
    <source>
        <dbReference type="Proteomes" id="UP000663828"/>
    </source>
</evidence>
<protein>
    <submittedName>
        <fullName evidence="2">Uncharacterized protein</fullName>
    </submittedName>
</protein>
<sequence length="156" mass="17955">MDPNLQQLESMMIDLNKKWLMQEATSVAKKRRKKSAIEKKKNKQPKTENAEAKDVYRVEHEVNASPIELDEADEQGFADAQISTQNHQNNVEDDDVGVNNTSWAYDDSAGIRDCFQLRGNHLAALNWSDFYSDVKVLLWSFLFLVFSSLSKIMKRN</sequence>
<accession>A0A815MCA5</accession>
<dbReference type="EMBL" id="CAJNOR010003526">
    <property type="protein sequence ID" value="CAF1422580.1"/>
    <property type="molecule type" value="Genomic_DNA"/>
</dbReference>
<comment type="caution">
    <text evidence="2">The sequence shown here is derived from an EMBL/GenBank/DDBJ whole genome shotgun (WGS) entry which is preliminary data.</text>
</comment>
<dbReference type="AlphaFoldDB" id="A0A815MCA5"/>
<keyword evidence="3" id="KW-1185">Reference proteome</keyword>
<proteinExistence type="predicted"/>
<evidence type="ECO:0000256" key="1">
    <source>
        <dbReference type="SAM" id="MobiDB-lite"/>
    </source>
</evidence>
<evidence type="ECO:0000313" key="2">
    <source>
        <dbReference type="EMBL" id="CAF1422580.1"/>
    </source>
</evidence>
<feature type="compositionally biased region" description="Basic and acidic residues" evidence="1">
    <location>
        <begin position="35"/>
        <end position="53"/>
    </location>
</feature>
<name>A0A815MCA5_ADIRI</name>